<dbReference type="RefSeq" id="XP_016609957.1">
    <property type="nucleotide sequence ID" value="XM_016757176.1"/>
</dbReference>
<organism evidence="1 2">
    <name type="scientific">Spizellomyces punctatus (strain DAOM BR117)</name>
    <dbReference type="NCBI Taxonomy" id="645134"/>
    <lineage>
        <taxon>Eukaryota</taxon>
        <taxon>Fungi</taxon>
        <taxon>Fungi incertae sedis</taxon>
        <taxon>Chytridiomycota</taxon>
        <taxon>Chytridiomycota incertae sedis</taxon>
        <taxon>Chytridiomycetes</taxon>
        <taxon>Spizellomycetales</taxon>
        <taxon>Spizellomycetaceae</taxon>
        <taxon>Spizellomyces</taxon>
    </lineage>
</organism>
<dbReference type="GeneID" id="27692148"/>
<gene>
    <name evidence="1" type="ORF">SPPG_09023</name>
</gene>
<accession>A0A0L0HLI3</accession>
<evidence type="ECO:0000313" key="1">
    <source>
        <dbReference type="EMBL" id="KND01918.1"/>
    </source>
</evidence>
<reference evidence="1 2" key="1">
    <citation type="submission" date="2009-08" db="EMBL/GenBank/DDBJ databases">
        <title>The Genome Sequence of Spizellomyces punctatus strain DAOM BR117.</title>
        <authorList>
            <consortium name="The Broad Institute Genome Sequencing Platform"/>
            <person name="Russ C."/>
            <person name="Cuomo C."/>
            <person name="Shea T."/>
            <person name="Young S.K."/>
            <person name="Zeng Q."/>
            <person name="Koehrsen M."/>
            <person name="Haas B."/>
            <person name="Borodovsky M."/>
            <person name="Guigo R."/>
            <person name="Alvarado L."/>
            <person name="Berlin A."/>
            <person name="Bochicchio J."/>
            <person name="Borenstein D."/>
            <person name="Chapman S."/>
            <person name="Chen Z."/>
            <person name="Engels R."/>
            <person name="Freedman E."/>
            <person name="Gellesch M."/>
            <person name="Goldberg J."/>
            <person name="Griggs A."/>
            <person name="Gujja S."/>
            <person name="Heiman D."/>
            <person name="Hepburn T."/>
            <person name="Howarth C."/>
            <person name="Jen D."/>
            <person name="Larson L."/>
            <person name="Lewis B."/>
            <person name="Mehta T."/>
            <person name="Park D."/>
            <person name="Pearson M."/>
            <person name="Roberts A."/>
            <person name="Saif S."/>
            <person name="Shenoy N."/>
            <person name="Sisk P."/>
            <person name="Stolte C."/>
            <person name="Sykes S."/>
            <person name="Thomson T."/>
            <person name="Walk T."/>
            <person name="White J."/>
            <person name="Yandava C."/>
            <person name="Burger G."/>
            <person name="Gray M.W."/>
            <person name="Holland P.W.H."/>
            <person name="King N."/>
            <person name="Lang F.B.F."/>
            <person name="Roger A.J."/>
            <person name="Ruiz-Trillo I."/>
            <person name="Lander E."/>
            <person name="Nusbaum C."/>
        </authorList>
    </citation>
    <scope>NUCLEOTIDE SEQUENCE [LARGE SCALE GENOMIC DNA]</scope>
    <source>
        <strain evidence="1 2">DAOM BR117</strain>
    </source>
</reference>
<proteinExistence type="predicted"/>
<dbReference type="InParanoid" id="A0A0L0HLI3"/>
<dbReference type="EMBL" id="KQ257453">
    <property type="protein sequence ID" value="KND01918.1"/>
    <property type="molecule type" value="Genomic_DNA"/>
</dbReference>
<dbReference type="Proteomes" id="UP000053201">
    <property type="component" value="Unassembled WGS sequence"/>
</dbReference>
<protein>
    <submittedName>
        <fullName evidence="1">Uncharacterized protein</fullName>
    </submittedName>
</protein>
<dbReference type="VEuPathDB" id="FungiDB:SPPG_09023"/>
<dbReference type="AlphaFoldDB" id="A0A0L0HLI3"/>
<evidence type="ECO:0000313" key="2">
    <source>
        <dbReference type="Proteomes" id="UP000053201"/>
    </source>
</evidence>
<sequence>MVIMPDDDELSTILMMPDDDEVQKEVFAGTLFKERLGIFLGVRKRGWRPENNNKVDCECHSCMKCPHCGHEDKVPVKCFAKLNRYSYMLFFMYSGFCQRQRMSLWGPVRET</sequence>
<keyword evidence="2" id="KW-1185">Reference proteome</keyword>
<name>A0A0L0HLI3_SPIPD</name>